<dbReference type="EC" id="6.3.3.2" evidence="5"/>
<dbReference type="NCBIfam" id="TIGR02727">
    <property type="entry name" value="MTHFS_bact"/>
    <property type="match status" value="1"/>
</dbReference>
<dbReference type="GO" id="GO:0035999">
    <property type="term" value="P:tetrahydrofolate interconversion"/>
    <property type="evidence" value="ECO:0007669"/>
    <property type="project" value="TreeGrafter"/>
</dbReference>
<dbReference type="Gene3D" id="3.40.50.10420">
    <property type="entry name" value="NagB/RpiA/CoA transferase-like"/>
    <property type="match status" value="1"/>
</dbReference>
<dbReference type="STRING" id="686624.SAMN04488242_1569"/>
<dbReference type="Proteomes" id="UP000199475">
    <property type="component" value="Unassembled WGS sequence"/>
</dbReference>
<feature type="binding site" evidence="4">
    <location>
        <position position="41"/>
    </location>
    <ligand>
        <name>substrate</name>
    </ligand>
</feature>
<evidence type="ECO:0000313" key="7">
    <source>
        <dbReference type="Proteomes" id="UP000199475"/>
    </source>
</evidence>
<evidence type="ECO:0000313" key="6">
    <source>
        <dbReference type="EMBL" id="SDL43201.1"/>
    </source>
</evidence>
<dbReference type="AlphaFoldDB" id="A0A1G9K091"/>
<feature type="binding site" evidence="4">
    <location>
        <begin position="117"/>
        <end position="125"/>
    </location>
    <ligand>
        <name>ATP</name>
        <dbReference type="ChEBI" id="CHEBI:30616"/>
    </ligand>
</feature>
<organism evidence="6 7">
    <name type="scientific">Tessaracoccus oleiagri</name>
    <dbReference type="NCBI Taxonomy" id="686624"/>
    <lineage>
        <taxon>Bacteria</taxon>
        <taxon>Bacillati</taxon>
        <taxon>Actinomycetota</taxon>
        <taxon>Actinomycetes</taxon>
        <taxon>Propionibacteriales</taxon>
        <taxon>Propionibacteriaceae</taxon>
        <taxon>Tessaracoccus</taxon>
    </lineage>
</organism>
<dbReference type="InterPro" id="IPR002698">
    <property type="entry name" value="FTHF_cligase"/>
</dbReference>
<keyword evidence="6" id="KW-0436">Ligase</keyword>
<keyword evidence="3 4" id="KW-0067">ATP-binding</keyword>
<dbReference type="PANTHER" id="PTHR23407">
    <property type="entry name" value="ATPASE INHIBITOR/5-FORMYLTETRAHYDROFOLATE CYCLO-LIGASE"/>
    <property type="match status" value="1"/>
</dbReference>
<evidence type="ECO:0000256" key="5">
    <source>
        <dbReference type="RuleBase" id="RU361279"/>
    </source>
</evidence>
<dbReference type="GO" id="GO:0030272">
    <property type="term" value="F:5-formyltetrahydrofolate cyclo-ligase activity"/>
    <property type="evidence" value="ECO:0007669"/>
    <property type="project" value="UniProtKB-EC"/>
</dbReference>
<dbReference type="SUPFAM" id="SSF100950">
    <property type="entry name" value="NagB/RpiA/CoA transferase-like"/>
    <property type="match status" value="1"/>
</dbReference>
<reference evidence="6 7" key="1">
    <citation type="submission" date="2016-10" db="EMBL/GenBank/DDBJ databases">
        <authorList>
            <person name="de Groot N.N."/>
        </authorList>
    </citation>
    <scope>NUCLEOTIDE SEQUENCE [LARGE SCALE GENOMIC DNA]</scope>
    <source>
        <strain evidence="6 7">CGMCC 1.9159</strain>
    </source>
</reference>
<evidence type="ECO:0000256" key="4">
    <source>
        <dbReference type="PIRSR" id="PIRSR006806-1"/>
    </source>
</evidence>
<comment type="catalytic activity">
    <reaction evidence="5">
        <text>(6S)-5-formyl-5,6,7,8-tetrahydrofolate + ATP = (6R)-5,10-methenyltetrahydrofolate + ADP + phosphate</text>
        <dbReference type="Rhea" id="RHEA:10488"/>
        <dbReference type="ChEBI" id="CHEBI:30616"/>
        <dbReference type="ChEBI" id="CHEBI:43474"/>
        <dbReference type="ChEBI" id="CHEBI:57455"/>
        <dbReference type="ChEBI" id="CHEBI:57457"/>
        <dbReference type="ChEBI" id="CHEBI:456216"/>
        <dbReference type="EC" id="6.3.3.2"/>
    </reaction>
</comment>
<dbReference type="GO" id="GO:0046872">
    <property type="term" value="F:metal ion binding"/>
    <property type="evidence" value="ECO:0007669"/>
    <property type="project" value="UniProtKB-KW"/>
</dbReference>
<accession>A0A1G9K091</accession>
<comment type="similarity">
    <text evidence="1 5">Belongs to the 5-formyltetrahydrofolate cyclo-ligase family.</text>
</comment>
<comment type="cofactor">
    <cofactor evidence="5">
        <name>Mg(2+)</name>
        <dbReference type="ChEBI" id="CHEBI:18420"/>
    </cofactor>
</comment>
<keyword evidence="5" id="KW-0460">Magnesium</keyword>
<keyword evidence="5" id="KW-0479">Metal-binding</keyword>
<keyword evidence="7" id="KW-1185">Reference proteome</keyword>
<proteinExistence type="inferred from homology"/>
<evidence type="ECO:0000256" key="2">
    <source>
        <dbReference type="ARBA" id="ARBA00022741"/>
    </source>
</evidence>
<dbReference type="GO" id="GO:0005524">
    <property type="term" value="F:ATP binding"/>
    <property type="evidence" value="ECO:0007669"/>
    <property type="project" value="UniProtKB-KW"/>
</dbReference>
<dbReference type="PIRSF" id="PIRSF006806">
    <property type="entry name" value="FTHF_cligase"/>
    <property type="match status" value="1"/>
</dbReference>
<keyword evidence="2 4" id="KW-0547">Nucleotide-binding</keyword>
<gene>
    <name evidence="6" type="ORF">SAMN04488242_1569</name>
</gene>
<protein>
    <recommendedName>
        <fullName evidence="5">5-formyltetrahydrofolate cyclo-ligase</fullName>
        <ecNumber evidence="5">6.3.3.2</ecNumber>
    </recommendedName>
</protein>
<evidence type="ECO:0000256" key="1">
    <source>
        <dbReference type="ARBA" id="ARBA00010638"/>
    </source>
</evidence>
<dbReference type="GO" id="GO:0009396">
    <property type="term" value="P:folic acid-containing compound biosynthetic process"/>
    <property type="evidence" value="ECO:0007669"/>
    <property type="project" value="TreeGrafter"/>
</dbReference>
<name>A0A1G9K091_9ACTN</name>
<dbReference type="PANTHER" id="PTHR23407:SF1">
    <property type="entry name" value="5-FORMYLTETRAHYDROFOLATE CYCLO-LIGASE"/>
    <property type="match status" value="1"/>
</dbReference>
<dbReference type="InterPro" id="IPR037171">
    <property type="entry name" value="NagB/RpiA_transferase-like"/>
</dbReference>
<sequence length="172" mass="18710">MRANRSPDALAAEDGARLRHFLAWLPQRPGVLATYASLPGEPGTSSLIDALGALGWEVRVPVIRREVDWARFRGWDAMRAGWQGIPTPAGPLLGAGSLVEADVVIASCLLVDRAGYRLGVGGGWYDRALRHRRDDATVLAWSRDVEVVDTVPREPHDLPVDGYVTESGVHLL</sequence>
<dbReference type="Pfam" id="PF01812">
    <property type="entry name" value="5-FTHF_cyc-lig"/>
    <property type="match status" value="1"/>
</dbReference>
<dbReference type="InterPro" id="IPR024185">
    <property type="entry name" value="FTHF_cligase-like_sf"/>
</dbReference>
<evidence type="ECO:0000256" key="3">
    <source>
        <dbReference type="ARBA" id="ARBA00022840"/>
    </source>
</evidence>
<dbReference type="EMBL" id="FNGP01000002">
    <property type="protein sequence ID" value="SDL43201.1"/>
    <property type="molecule type" value="Genomic_DNA"/>
</dbReference>